<dbReference type="Pfam" id="PF16589">
    <property type="entry name" value="BRCT_2"/>
    <property type="match status" value="1"/>
</dbReference>
<comment type="subcellular location">
    <subcellularLocation>
        <location evidence="1">Nucleus</location>
    </subcellularLocation>
</comment>
<organism evidence="6 7">
    <name type="scientific">Lupinus luteus</name>
    <name type="common">European yellow lupine</name>
    <dbReference type="NCBI Taxonomy" id="3873"/>
    <lineage>
        <taxon>Eukaryota</taxon>
        <taxon>Viridiplantae</taxon>
        <taxon>Streptophyta</taxon>
        <taxon>Embryophyta</taxon>
        <taxon>Tracheophyta</taxon>
        <taxon>Spermatophyta</taxon>
        <taxon>Magnoliopsida</taxon>
        <taxon>eudicotyledons</taxon>
        <taxon>Gunneridae</taxon>
        <taxon>Pentapetalae</taxon>
        <taxon>rosids</taxon>
        <taxon>fabids</taxon>
        <taxon>Fabales</taxon>
        <taxon>Fabaceae</taxon>
        <taxon>Papilionoideae</taxon>
        <taxon>50 kb inversion clade</taxon>
        <taxon>genistoids sensu lato</taxon>
        <taxon>core genistoids</taxon>
        <taxon>Genisteae</taxon>
        <taxon>Lupinus</taxon>
    </lineage>
</organism>
<gene>
    <name evidence="6" type="ORF">LLUT_LOCUS3524</name>
</gene>
<feature type="domain" description="BRCT" evidence="5">
    <location>
        <begin position="794"/>
        <end position="842"/>
    </location>
</feature>
<dbReference type="Proteomes" id="UP001497480">
    <property type="component" value="Unassembled WGS sequence"/>
</dbReference>
<dbReference type="InterPro" id="IPR051579">
    <property type="entry name" value="DDR_Transcriptional_Reg"/>
</dbReference>
<evidence type="ECO:0000259" key="5">
    <source>
        <dbReference type="PROSITE" id="PS50172"/>
    </source>
</evidence>
<feature type="region of interest" description="Disordered" evidence="4">
    <location>
        <begin position="7"/>
        <end position="36"/>
    </location>
</feature>
<dbReference type="Pfam" id="PF16770">
    <property type="entry name" value="RTT107_BRCT_5"/>
    <property type="match status" value="1"/>
</dbReference>
<accession>A0AAV1VZE9</accession>
<dbReference type="Gene3D" id="3.40.50.10190">
    <property type="entry name" value="BRCT domain"/>
    <property type="match status" value="2"/>
</dbReference>
<dbReference type="CDD" id="cd18432">
    <property type="entry name" value="BRCT_PAXIP1_rpt6_like"/>
    <property type="match status" value="1"/>
</dbReference>
<feature type="region of interest" description="Disordered" evidence="4">
    <location>
        <begin position="693"/>
        <end position="718"/>
    </location>
</feature>
<evidence type="ECO:0000256" key="4">
    <source>
        <dbReference type="SAM" id="MobiDB-lite"/>
    </source>
</evidence>
<evidence type="ECO:0000313" key="6">
    <source>
        <dbReference type="EMBL" id="CAL0302464.1"/>
    </source>
</evidence>
<evidence type="ECO:0000313" key="7">
    <source>
        <dbReference type="Proteomes" id="UP001497480"/>
    </source>
</evidence>
<dbReference type="PANTHER" id="PTHR23196">
    <property type="entry name" value="PAX TRANSCRIPTION ACTIVATION DOMAIN INTERACTING PROTEIN"/>
    <property type="match status" value="1"/>
</dbReference>
<reference evidence="6 7" key="1">
    <citation type="submission" date="2024-03" db="EMBL/GenBank/DDBJ databases">
        <authorList>
            <person name="Martinez-Hernandez J."/>
        </authorList>
    </citation>
    <scope>NUCLEOTIDE SEQUENCE [LARGE SCALE GENOMIC DNA]</scope>
</reference>
<keyword evidence="7" id="KW-1185">Reference proteome</keyword>
<protein>
    <recommendedName>
        <fullName evidence="5">BRCT domain-containing protein</fullName>
    </recommendedName>
</protein>
<dbReference type="PROSITE" id="PS50172">
    <property type="entry name" value="BRCT"/>
    <property type="match status" value="1"/>
</dbReference>
<sequence>MIEEAFYSFRSLSHSQPPSPHGGGNKGANEDEQFQETELFEDTLVINNSPFTENLNLNTELVEDSDPEENMTSGAICEYEQEVVLDSEDEEMENGEVVTVAKGLIEDESSPALRSPLMRFQKRQPKPSLGKVVSNDITPEKSATGDKEVLTGADRFYDNDHLYLPARLNHIHSSSPGDSTQDALGFVDRYLSSNSVDLFQGVQHRKGTRVKSPYVPSARGSLSLAKKIKVRTLKEEIEPYELVESDQNDKGAGIFCKNIEASSNFKSYRETYTRRQKKGAHLQNQGNCSISNGCEEKSVQGPGMITENNNPVKELDVQSSATRENVDAYSSVTNTEDMPDIGLDTQIAAEAMEALAYLSPSGSHFNDAHQPANALDSSLTDLTENESHLGISANRQKPGLQSIAIKSNKRDVSSCSFSTVTSSSCKNTDNQDPNLASGKMKRIMESKSNIEGHFENNTSSPISCENVSFEQGCSPGEYKNFQCVAKEQKNWNNESRWTRIKDQPSHHTGRNNTVKEENMITHKRKENGLVNDSLTLDVRTKYLKLPSNSCGVTRKSRLNDQVQTSPQLSACSSLLRIDSWLYPKRPRGKRKRVNVHTNLDAPTILCIDGKENVLSTRNLEGQDDVDESCLPPSHPLLKISSIANGECLLQWSSVQPGLPGDAMTFQNMHDKHPLLLAHVEISSNKSIAKQSLKKNPALDTSTEGVNISNANQTDNEHKKKLCNKNLPKSPLFKELNRLGVSEFRQDLTWKDLRQRRDMTYVRVLFSQHLDDSVIKQQKKILARFNISIASSLMEATHFVADKFTRTRNMLETMALGKFVVTHLWLESCGQANSFIDEKNYILRDVQKEKEIGFSMPVSLIRAREKPLLKGKQVYITPHVKPNKEVLTSLVTTVHGQVVDDSQICPDKNDKISDDLLILSCEDDYAICHHFLNKGTAVYSSELLLNGIVIQKLELERHQLFVNHVTRNKPGTFNRFGKVYKRRLRPESGP</sequence>
<keyword evidence="3" id="KW-0539">Nucleus</keyword>
<dbReference type="InterPro" id="IPR036420">
    <property type="entry name" value="BRCT_dom_sf"/>
</dbReference>
<dbReference type="InterPro" id="IPR001357">
    <property type="entry name" value="BRCT_dom"/>
</dbReference>
<dbReference type="PANTHER" id="PTHR23196:SF32">
    <property type="entry name" value="BRCT DOMAIN-CONTAINING DNA REPAIR PROTEIN"/>
    <property type="match status" value="1"/>
</dbReference>
<dbReference type="AlphaFoldDB" id="A0AAV1VZE9"/>
<comment type="caution">
    <text evidence="6">The sequence shown here is derived from an EMBL/GenBank/DDBJ whole genome shotgun (WGS) entry which is preliminary data.</text>
</comment>
<proteinExistence type="predicted"/>
<dbReference type="GO" id="GO:0006974">
    <property type="term" value="P:DNA damage response"/>
    <property type="evidence" value="ECO:0007669"/>
    <property type="project" value="UniProtKB-KW"/>
</dbReference>
<evidence type="ECO:0000256" key="2">
    <source>
        <dbReference type="ARBA" id="ARBA00022763"/>
    </source>
</evidence>
<dbReference type="EMBL" id="CAXHTB010000002">
    <property type="protein sequence ID" value="CAL0302464.1"/>
    <property type="molecule type" value="Genomic_DNA"/>
</dbReference>
<feature type="compositionally biased region" description="Polar residues" evidence="4">
    <location>
        <begin position="698"/>
        <end position="713"/>
    </location>
</feature>
<dbReference type="CDD" id="cd17744">
    <property type="entry name" value="BRCT_MDC1_rpt1"/>
    <property type="match status" value="1"/>
</dbReference>
<keyword evidence="2" id="KW-0227">DNA damage</keyword>
<name>A0AAV1VZE9_LUPLU</name>
<evidence type="ECO:0000256" key="1">
    <source>
        <dbReference type="ARBA" id="ARBA00004123"/>
    </source>
</evidence>
<dbReference type="GO" id="GO:0005634">
    <property type="term" value="C:nucleus"/>
    <property type="evidence" value="ECO:0007669"/>
    <property type="project" value="UniProtKB-SubCell"/>
</dbReference>
<evidence type="ECO:0000256" key="3">
    <source>
        <dbReference type="ARBA" id="ARBA00023242"/>
    </source>
</evidence>
<dbReference type="SUPFAM" id="SSF52113">
    <property type="entry name" value="BRCT domain"/>
    <property type="match status" value="1"/>
</dbReference>